<protein>
    <submittedName>
        <fullName evidence="4">Beta-1,6-galactofuranosyltransferase</fullName>
    </submittedName>
</protein>
<dbReference type="Pfam" id="PF26334">
    <property type="entry name" value="Gtf3_N"/>
    <property type="match status" value="1"/>
</dbReference>
<reference evidence="4" key="1">
    <citation type="submission" date="2021-08" db="EMBL/GenBank/DDBJ databases">
        <title>Prevotella lacticifex sp. nov., isolated from rumen of cow.</title>
        <authorList>
            <person name="Shinkai T."/>
            <person name="Ikeyama N."/>
            <person name="Kumagai M."/>
            <person name="Ohmori H."/>
            <person name="Sakamoto M."/>
            <person name="Ohkuma M."/>
            <person name="Mitsumori M."/>
        </authorList>
    </citation>
    <scope>NUCLEOTIDE SEQUENCE</scope>
    <source>
        <strain evidence="4">DSM 11371</strain>
    </source>
</reference>
<dbReference type="Gene3D" id="3.40.50.2000">
    <property type="entry name" value="Glycogen Phosphorylase B"/>
    <property type="match status" value="2"/>
</dbReference>
<dbReference type="RefSeq" id="WP_006281301.1">
    <property type="nucleotide sequence ID" value="NZ_BPTR01000001.1"/>
</dbReference>
<evidence type="ECO:0000313" key="5">
    <source>
        <dbReference type="Proteomes" id="UP000887043"/>
    </source>
</evidence>
<evidence type="ECO:0000313" key="4">
    <source>
        <dbReference type="EMBL" id="GJG27640.1"/>
    </source>
</evidence>
<dbReference type="InterPro" id="IPR058592">
    <property type="entry name" value="Gtf3_C"/>
</dbReference>
<dbReference type="AlphaFoldDB" id="A0AA37MDJ6"/>
<feature type="domain" description="Glucosyltransferase 3-like C-terminal" evidence="3">
    <location>
        <begin position="175"/>
        <end position="336"/>
    </location>
</feature>
<evidence type="ECO:0000259" key="2">
    <source>
        <dbReference type="Pfam" id="PF26334"/>
    </source>
</evidence>
<comment type="caution">
    <text evidence="4">The sequence shown here is derived from an EMBL/GenBank/DDBJ whole genome shotgun (WGS) entry which is preliminary data.</text>
</comment>
<dbReference type="EMBL" id="BPTR01000001">
    <property type="protein sequence ID" value="GJG27640.1"/>
    <property type="molecule type" value="Genomic_DNA"/>
</dbReference>
<keyword evidence="1" id="KW-0808">Transferase</keyword>
<name>A0AA37MDJ6_SEGBR</name>
<dbReference type="PIRSF" id="PIRSF007023">
    <property type="entry name" value="UDP-Galf_transf"/>
    <property type="match status" value="1"/>
</dbReference>
<evidence type="ECO:0000256" key="1">
    <source>
        <dbReference type="ARBA" id="ARBA00022679"/>
    </source>
</evidence>
<organism evidence="4 5">
    <name type="scientific">Segatella bryantii</name>
    <name type="common">Prevotella bryantii</name>
    <dbReference type="NCBI Taxonomy" id="77095"/>
    <lineage>
        <taxon>Bacteria</taxon>
        <taxon>Pseudomonadati</taxon>
        <taxon>Bacteroidota</taxon>
        <taxon>Bacteroidia</taxon>
        <taxon>Bacteroidales</taxon>
        <taxon>Prevotellaceae</taxon>
        <taxon>Segatella</taxon>
    </lineage>
</organism>
<feature type="domain" description="Glucosyltransferase 3-like N-terminal" evidence="2">
    <location>
        <begin position="18"/>
        <end position="152"/>
    </location>
</feature>
<accession>A0AA37MDJ6</accession>
<proteinExistence type="predicted"/>
<dbReference type="Proteomes" id="UP000887043">
    <property type="component" value="Unassembled WGS sequence"/>
</dbReference>
<gene>
    <name evidence="4" type="ORF">PRRU23_13400</name>
</gene>
<sequence length="337" mass="38757">MKILINQMPKLVKKSFIYAFGKARADINTAFTECGYPVENVECVFYKFPFRTSLNILFQYLKLVRKYKGQHEYIFQYPVSCDKVFLTIIKYLHAKGNKVTILIHDIQTFRYRQNHEKEIAWLNSADRIIVHTEAMQAILQKNGVHTPMDILHLFDYYSDDDFLQEKEMLSHRNEVVFAGNLAKSQFLPALYKMPVQKISFNLFGNKDNLDLSSFAHINYGGIFNSDHTGKIKGGWGLVWDGKSIDTCNGPLGEYLSYNLPHKLSLYLAAGLPVIVWKGSAVAPFIVQHKLGIAVNSIQEIENIILHTSEETYLNYIYNCRRQGKILRSGGMIKKLIQ</sequence>
<evidence type="ECO:0000259" key="3">
    <source>
        <dbReference type="Pfam" id="PF26337"/>
    </source>
</evidence>
<dbReference type="Pfam" id="PF26337">
    <property type="entry name" value="Gtf3_C"/>
    <property type="match status" value="1"/>
</dbReference>
<dbReference type="InterPro" id="IPR058591">
    <property type="entry name" value="Gtf3_N"/>
</dbReference>